<feature type="compositionally biased region" description="Polar residues" evidence="1">
    <location>
        <begin position="585"/>
        <end position="595"/>
    </location>
</feature>
<feature type="region of interest" description="Disordered" evidence="1">
    <location>
        <begin position="684"/>
        <end position="744"/>
    </location>
</feature>
<sequence length="1018" mass="110120">MPPKRRTAAKSTPAPAKPAAPPPPKPAPTPPPVKQAPSPPPPPPSPPVIESPSTKVRKEWLDFISTWYEPQKKKLVDQLTKELDTKYKKLTSRMQQNARHAEMEKKLSEIMTQLAEPAHEEWNSRLAAQQLRVDDWTDITEQEQQSVIDVFNAFYDDNEEEENHPTPFDANELEEPVASAVEEPQLGDSSPFFTIRQSPPTPVTANFQLVNPSSFFMDTISPAKQARKLPELAMDNLATLSNLSTGRTPADTSSNTSTALGFQGWASEAGLAPQGASQSTNRNRATDNISRQPSAASSPLFSSQTAPNNSPPQPSSKISPLTANHTLVPGKRYIGPVIAEEEAEPIDEELLKAKMAADFLEYKMEVRIQMIQQFHAKASAIEIELARQLESSNSTSSKESRLLTLHEHEENMMSLRESKELERKKLCDKERDRRLQEHRFLQQVAAQKAINQTRLNASASSSKIPPASQPGWTTHSAPKLASQKENLSTGSLPTKPDPPSILKKSASARSHDIIPGFDEAAFVKAQAEAASLAKGKQPASTLNRPSVLKKTESASSHDEPVEPVVPSPPPTTHATTGKKGKKTSVDTQQPKTVTFNEVPDADAEPPPAKGAKGAKGARSPLFVMIEEEPDEDADPLFSTWNPKAARATMPAPAKKGKAAVVAQEAVVEPAPPVASAPVWGSAAAGKKGKAPVAPAESTAEPYQTWTAPGKKGKGKGPIIPAEPMEDPFQTWNAPKSSVSTKKTKVTVTEELDEDAEPAATAWGVGLKGASAAAKKVVPQPEARRGAQSFSKSALVQDVDEEEDEEEDEDEEDEEEWDQIRPASAIPGGLDTGEAESDAWGSSYWDNLTNGQPFSQASTESAPHWSSFAKAHPTADESAQHMVWTPSKEAEEESGDEDLGESMENALWMQYAISGGEIPGFEGPDPQENVHVHAPVKSTSAAAISHKKITNEPTTSIWEQGKGKKKSAPAIETRTETTRAAQQVSTSSSARTAQWPKAKMEMENWASRLGQSSGSARHL</sequence>
<feature type="compositionally biased region" description="Polar residues" evidence="1">
    <location>
        <begin position="315"/>
        <end position="324"/>
    </location>
</feature>
<gene>
    <name evidence="2" type="ORF">HD556DRAFT_1373317</name>
</gene>
<name>A0A9P7AP72_9AGAM</name>
<feature type="compositionally biased region" description="Pro residues" evidence="1">
    <location>
        <begin position="15"/>
        <end position="49"/>
    </location>
</feature>
<feature type="region of interest" description="Disordered" evidence="1">
    <location>
        <begin position="453"/>
        <end position="508"/>
    </location>
</feature>
<keyword evidence="3" id="KW-1185">Reference proteome</keyword>
<feature type="compositionally biased region" description="Acidic residues" evidence="1">
    <location>
        <begin position="797"/>
        <end position="816"/>
    </location>
</feature>
<feature type="compositionally biased region" description="Acidic residues" evidence="1">
    <location>
        <begin position="889"/>
        <end position="899"/>
    </location>
</feature>
<feature type="compositionally biased region" description="Low complexity" evidence="1">
    <location>
        <begin position="735"/>
        <end position="744"/>
    </location>
</feature>
<feature type="compositionally biased region" description="Polar residues" evidence="1">
    <location>
        <begin position="187"/>
        <end position="197"/>
    </location>
</feature>
<dbReference type="OrthoDB" id="3038408at2759"/>
<comment type="caution">
    <text evidence="2">The sequence shown here is derived from an EMBL/GenBank/DDBJ whole genome shotgun (WGS) entry which is preliminary data.</text>
</comment>
<accession>A0A9P7AP72</accession>
<feature type="compositionally biased region" description="Polar residues" evidence="1">
    <location>
        <begin position="843"/>
        <end position="860"/>
    </location>
</feature>
<dbReference type="EMBL" id="JABBWE010000029">
    <property type="protein sequence ID" value="KAG1793612.1"/>
    <property type="molecule type" value="Genomic_DNA"/>
</dbReference>
<evidence type="ECO:0000256" key="1">
    <source>
        <dbReference type="SAM" id="MobiDB-lite"/>
    </source>
</evidence>
<protein>
    <submittedName>
        <fullName evidence="2">Uncharacterized protein</fullName>
    </submittedName>
</protein>
<feature type="region of interest" description="Disordered" evidence="1">
    <location>
        <begin position="157"/>
        <end position="197"/>
    </location>
</feature>
<feature type="region of interest" description="Disordered" evidence="1">
    <location>
        <begin position="270"/>
        <end position="324"/>
    </location>
</feature>
<evidence type="ECO:0000313" key="3">
    <source>
        <dbReference type="Proteomes" id="UP000719766"/>
    </source>
</evidence>
<dbReference type="AlphaFoldDB" id="A0A9P7AP72"/>
<feature type="region of interest" description="Disordered" evidence="1">
    <location>
        <begin position="1"/>
        <end position="53"/>
    </location>
</feature>
<feature type="region of interest" description="Disordered" evidence="1">
    <location>
        <begin position="940"/>
        <end position="997"/>
    </location>
</feature>
<proteinExistence type="predicted"/>
<feature type="compositionally biased region" description="Basic and acidic residues" evidence="1">
    <location>
        <begin position="549"/>
        <end position="560"/>
    </location>
</feature>
<feature type="compositionally biased region" description="Polar residues" evidence="1">
    <location>
        <begin position="483"/>
        <end position="492"/>
    </location>
</feature>
<organism evidence="2 3">
    <name type="scientific">Suillus plorans</name>
    <dbReference type="NCBI Taxonomy" id="116603"/>
    <lineage>
        <taxon>Eukaryota</taxon>
        <taxon>Fungi</taxon>
        <taxon>Dikarya</taxon>
        <taxon>Basidiomycota</taxon>
        <taxon>Agaricomycotina</taxon>
        <taxon>Agaricomycetes</taxon>
        <taxon>Agaricomycetidae</taxon>
        <taxon>Boletales</taxon>
        <taxon>Suillineae</taxon>
        <taxon>Suillaceae</taxon>
        <taxon>Suillus</taxon>
    </lineage>
</organism>
<evidence type="ECO:0000313" key="2">
    <source>
        <dbReference type="EMBL" id="KAG1793612.1"/>
    </source>
</evidence>
<feature type="compositionally biased region" description="Low complexity" evidence="1">
    <location>
        <begin position="684"/>
        <end position="695"/>
    </location>
</feature>
<feature type="region of interest" description="Disordered" evidence="1">
    <location>
        <begin position="767"/>
        <end position="899"/>
    </location>
</feature>
<feature type="compositionally biased region" description="Low complexity" evidence="1">
    <location>
        <begin position="457"/>
        <end position="470"/>
    </location>
</feature>
<feature type="compositionally biased region" description="Polar residues" evidence="1">
    <location>
        <begin position="275"/>
        <end position="308"/>
    </location>
</feature>
<feature type="region of interest" description="Disordered" evidence="1">
    <location>
        <begin position="527"/>
        <end position="616"/>
    </location>
</feature>
<dbReference type="Proteomes" id="UP000719766">
    <property type="component" value="Unassembled WGS sequence"/>
</dbReference>
<dbReference type="GeneID" id="64596773"/>
<dbReference type="RefSeq" id="XP_041160010.1">
    <property type="nucleotide sequence ID" value="XM_041303009.1"/>
</dbReference>
<reference evidence="2" key="1">
    <citation type="journal article" date="2020" name="New Phytol.">
        <title>Comparative genomics reveals dynamic genome evolution in host specialist ectomycorrhizal fungi.</title>
        <authorList>
            <person name="Lofgren L.A."/>
            <person name="Nguyen N.H."/>
            <person name="Vilgalys R."/>
            <person name="Ruytinx J."/>
            <person name="Liao H.L."/>
            <person name="Branco S."/>
            <person name="Kuo A."/>
            <person name="LaButti K."/>
            <person name="Lipzen A."/>
            <person name="Andreopoulos W."/>
            <person name="Pangilinan J."/>
            <person name="Riley R."/>
            <person name="Hundley H."/>
            <person name="Na H."/>
            <person name="Barry K."/>
            <person name="Grigoriev I.V."/>
            <person name="Stajich J.E."/>
            <person name="Kennedy P.G."/>
        </authorList>
    </citation>
    <scope>NUCLEOTIDE SEQUENCE</scope>
    <source>
        <strain evidence="2">S12</strain>
    </source>
</reference>